<protein>
    <submittedName>
        <fullName evidence="1">Uncharacterized protein</fullName>
    </submittedName>
</protein>
<evidence type="ECO:0000313" key="1">
    <source>
        <dbReference type="EMBL" id="KAI8425293.1"/>
    </source>
</evidence>
<gene>
    <name evidence="1" type="ORF">MSG28_007068</name>
</gene>
<name>A0ACC0JMI5_CHOFU</name>
<dbReference type="EMBL" id="CM046111">
    <property type="protein sequence ID" value="KAI8425293.1"/>
    <property type="molecule type" value="Genomic_DNA"/>
</dbReference>
<accession>A0ACC0JMI5</accession>
<proteinExistence type="predicted"/>
<keyword evidence="2" id="KW-1185">Reference proteome</keyword>
<organism evidence="1 2">
    <name type="scientific">Choristoneura fumiferana</name>
    <name type="common">Spruce budworm moth</name>
    <name type="synonym">Archips fumiferana</name>
    <dbReference type="NCBI Taxonomy" id="7141"/>
    <lineage>
        <taxon>Eukaryota</taxon>
        <taxon>Metazoa</taxon>
        <taxon>Ecdysozoa</taxon>
        <taxon>Arthropoda</taxon>
        <taxon>Hexapoda</taxon>
        <taxon>Insecta</taxon>
        <taxon>Pterygota</taxon>
        <taxon>Neoptera</taxon>
        <taxon>Endopterygota</taxon>
        <taxon>Lepidoptera</taxon>
        <taxon>Glossata</taxon>
        <taxon>Ditrysia</taxon>
        <taxon>Tortricoidea</taxon>
        <taxon>Tortricidae</taxon>
        <taxon>Tortricinae</taxon>
        <taxon>Choristoneura</taxon>
    </lineage>
</organism>
<comment type="caution">
    <text evidence="1">The sequence shown here is derived from an EMBL/GenBank/DDBJ whole genome shotgun (WGS) entry which is preliminary data.</text>
</comment>
<dbReference type="Proteomes" id="UP001064048">
    <property type="component" value="Chromosome 11"/>
</dbReference>
<evidence type="ECO:0000313" key="2">
    <source>
        <dbReference type="Proteomes" id="UP001064048"/>
    </source>
</evidence>
<reference evidence="1 2" key="1">
    <citation type="journal article" date="2022" name="Genome Biol. Evol.">
        <title>The Spruce Budworm Genome: Reconstructing the Evolutionary History of Antifreeze Proteins.</title>
        <authorList>
            <person name="Beliveau C."/>
            <person name="Gagne P."/>
            <person name="Picq S."/>
            <person name="Vernygora O."/>
            <person name="Keeling C.I."/>
            <person name="Pinkney K."/>
            <person name="Doucet D."/>
            <person name="Wen F."/>
            <person name="Johnston J.S."/>
            <person name="Maaroufi H."/>
            <person name="Boyle B."/>
            <person name="Laroche J."/>
            <person name="Dewar K."/>
            <person name="Juretic N."/>
            <person name="Blackburn G."/>
            <person name="Nisole A."/>
            <person name="Brunet B."/>
            <person name="Brandao M."/>
            <person name="Lumley L."/>
            <person name="Duan J."/>
            <person name="Quan G."/>
            <person name="Lucarotti C.J."/>
            <person name="Roe A.D."/>
            <person name="Sperling F.A.H."/>
            <person name="Levesque R.C."/>
            <person name="Cusson M."/>
        </authorList>
    </citation>
    <scope>NUCLEOTIDE SEQUENCE [LARGE SCALE GENOMIC DNA]</scope>
    <source>
        <strain evidence="1">Glfc:IPQL:Cfum</strain>
    </source>
</reference>
<sequence length="261" mass="29071">MAHNKLVTKITLAMKVAVVLLLLLAVSSALESRVVGGDFVSIKKFPHSVFLHCLCDEAESICGASVLNQMILLTAGHCMYDCKGKWAVQAYAGNEHLEKMSTMRTVQKYTIHRKYNPRTFENDISLVLLSKQLTLGANVKRVIVRNKVPDVKDVQVAGWGTVDEETEELAVKLKCVKQTLQSKQYCKELTAREDALCAKNSATQHPSRGDSGSALVTTNGEQIGLVSFRYSQRPELVVYTNIPSYKTWITVNSYNLDCNRK</sequence>